<keyword evidence="2" id="KW-0645">Protease</keyword>
<organism evidence="5 6">
    <name type="scientific">Litoribrevibacter albus</name>
    <dbReference type="NCBI Taxonomy" id="1473156"/>
    <lineage>
        <taxon>Bacteria</taxon>
        <taxon>Pseudomonadati</taxon>
        <taxon>Pseudomonadota</taxon>
        <taxon>Gammaproteobacteria</taxon>
        <taxon>Oceanospirillales</taxon>
        <taxon>Oceanospirillaceae</taxon>
        <taxon>Litoribrevibacter</taxon>
    </lineage>
</organism>
<dbReference type="SUPFAM" id="SSF50789">
    <property type="entry name" value="Herpes virus serine proteinase, assemblin"/>
    <property type="match status" value="1"/>
</dbReference>
<keyword evidence="1" id="KW-1188">Viral release from host cell</keyword>
<keyword evidence="3" id="KW-0378">Hydrolase</keyword>
<reference evidence="5" key="2">
    <citation type="submission" date="2023-01" db="EMBL/GenBank/DDBJ databases">
        <title>Draft genome sequence of Litoribrevibacter albus strain NBRC 110071.</title>
        <authorList>
            <person name="Sun Q."/>
            <person name="Mori K."/>
        </authorList>
    </citation>
    <scope>NUCLEOTIDE SEQUENCE</scope>
    <source>
        <strain evidence="5">NBRC 110071</strain>
    </source>
</reference>
<feature type="domain" description="Prohead serine protease" evidence="4">
    <location>
        <begin position="9"/>
        <end position="155"/>
    </location>
</feature>
<dbReference type="Pfam" id="PF04586">
    <property type="entry name" value="Peptidase_S78"/>
    <property type="match status" value="1"/>
</dbReference>
<evidence type="ECO:0000256" key="1">
    <source>
        <dbReference type="ARBA" id="ARBA00022612"/>
    </source>
</evidence>
<dbReference type="AlphaFoldDB" id="A0AA37S961"/>
<keyword evidence="6" id="KW-1185">Reference proteome</keyword>
<dbReference type="RefSeq" id="WP_284381343.1">
    <property type="nucleotide sequence ID" value="NZ_BSNM01000014.1"/>
</dbReference>
<protein>
    <submittedName>
        <fullName evidence="5">Primosome assembly protein PriA</fullName>
    </submittedName>
</protein>
<evidence type="ECO:0000313" key="6">
    <source>
        <dbReference type="Proteomes" id="UP001161389"/>
    </source>
</evidence>
<sequence>MLKNKSFNLEIKSVSDTGEFSGYASVFGVKDSHSDIVLPGAFKNTLERWTEKASLPAMLWMHNMNEPIGVYTVMKEDEKGLYVEGRLLVDDDQLAKRAHAHLKAKSISGLSIGYNIIDEEWSSEKGAWLLKDIELWEVSLVTFPSNDESRINDVKAAFREGELPKPSLVEKFLRDAGFSRSQSKAFMANGYKALRDADTTAPDLSALKSLTSIIKGE</sequence>
<dbReference type="InterPro" id="IPR054613">
    <property type="entry name" value="Peptidase_S78_dom"/>
</dbReference>
<evidence type="ECO:0000256" key="3">
    <source>
        <dbReference type="ARBA" id="ARBA00022801"/>
    </source>
</evidence>
<dbReference type="Proteomes" id="UP001161389">
    <property type="component" value="Unassembled WGS sequence"/>
</dbReference>
<evidence type="ECO:0000313" key="5">
    <source>
        <dbReference type="EMBL" id="GLQ31657.1"/>
    </source>
</evidence>
<evidence type="ECO:0000256" key="2">
    <source>
        <dbReference type="ARBA" id="ARBA00022670"/>
    </source>
</evidence>
<reference evidence="5" key="1">
    <citation type="journal article" date="2014" name="Int. J. Syst. Evol. Microbiol.">
        <title>Complete genome sequence of Corynebacterium casei LMG S-19264T (=DSM 44701T), isolated from a smear-ripened cheese.</title>
        <authorList>
            <consortium name="US DOE Joint Genome Institute (JGI-PGF)"/>
            <person name="Walter F."/>
            <person name="Albersmeier A."/>
            <person name="Kalinowski J."/>
            <person name="Ruckert C."/>
        </authorList>
    </citation>
    <scope>NUCLEOTIDE SEQUENCE</scope>
    <source>
        <strain evidence="5">NBRC 110071</strain>
    </source>
</reference>
<evidence type="ECO:0000259" key="4">
    <source>
        <dbReference type="Pfam" id="PF04586"/>
    </source>
</evidence>
<dbReference type="GO" id="GO:0008233">
    <property type="term" value="F:peptidase activity"/>
    <property type="evidence" value="ECO:0007669"/>
    <property type="project" value="UniProtKB-KW"/>
</dbReference>
<dbReference type="InterPro" id="IPR006433">
    <property type="entry name" value="Prohead_protease"/>
</dbReference>
<dbReference type="NCBIfam" id="TIGR01543">
    <property type="entry name" value="proheadase_HK97"/>
    <property type="match status" value="1"/>
</dbReference>
<dbReference type="EMBL" id="BSNM01000014">
    <property type="protein sequence ID" value="GLQ31657.1"/>
    <property type="molecule type" value="Genomic_DNA"/>
</dbReference>
<gene>
    <name evidence="5" type="ORF">GCM10007876_21360</name>
</gene>
<proteinExistence type="predicted"/>
<dbReference type="GO" id="GO:0006508">
    <property type="term" value="P:proteolysis"/>
    <property type="evidence" value="ECO:0007669"/>
    <property type="project" value="UniProtKB-KW"/>
</dbReference>
<accession>A0AA37S961</accession>
<name>A0AA37S961_9GAMM</name>
<comment type="caution">
    <text evidence="5">The sequence shown here is derived from an EMBL/GenBank/DDBJ whole genome shotgun (WGS) entry which is preliminary data.</text>
</comment>